<comment type="caution">
    <text evidence="1">The sequence shown here is derived from an EMBL/GenBank/DDBJ whole genome shotgun (WGS) entry which is preliminary data.</text>
</comment>
<name>A0ACC1LVE0_9FUNG</name>
<evidence type="ECO:0000313" key="2">
    <source>
        <dbReference type="Proteomes" id="UP001139981"/>
    </source>
</evidence>
<feature type="non-terminal residue" evidence="1">
    <location>
        <position position="219"/>
    </location>
</feature>
<keyword evidence="2" id="KW-1185">Reference proteome</keyword>
<evidence type="ECO:0000313" key="1">
    <source>
        <dbReference type="EMBL" id="KAJ2883705.1"/>
    </source>
</evidence>
<accession>A0ACC1LVE0</accession>
<gene>
    <name evidence="1" type="ORF">IWW38_005516</name>
</gene>
<reference evidence="1" key="1">
    <citation type="submission" date="2022-07" db="EMBL/GenBank/DDBJ databases">
        <title>Phylogenomic reconstructions and comparative analyses of Kickxellomycotina fungi.</title>
        <authorList>
            <person name="Reynolds N.K."/>
            <person name="Stajich J.E."/>
            <person name="Barry K."/>
            <person name="Grigoriev I.V."/>
            <person name="Crous P."/>
            <person name="Smith M.E."/>
        </authorList>
    </citation>
    <scope>NUCLEOTIDE SEQUENCE</scope>
    <source>
        <strain evidence="1">CBS 190363</strain>
    </source>
</reference>
<dbReference type="Proteomes" id="UP001139981">
    <property type="component" value="Unassembled WGS sequence"/>
</dbReference>
<sequence>MEIRLDDFSAPSFDVKAWVNEQFAGLDGASAFDDIPSAATVEDSVAGQQSADILAQRLTTQLHFLATNAQQGNDRIKARFRHQATQLTRDIAALTKLVQETQISIAEFSATVDARTQSAQAVQRIVDIDSVRSQLEQTVIALDNMRSYSNLPQKISALIASGELSQAWDLVDSVERIGSSKDGVPGIDSDTIQRFREQLMSATTLLLSEAVASHNSERM</sequence>
<dbReference type="EMBL" id="JANBVB010002618">
    <property type="protein sequence ID" value="KAJ2883705.1"/>
    <property type="molecule type" value="Genomic_DNA"/>
</dbReference>
<organism evidence="1 2">
    <name type="scientific">Coemansia aciculifera</name>
    <dbReference type="NCBI Taxonomy" id="417176"/>
    <lineage>
        <taxon>Eukaryota</taxon>
        <taxon>Fungi</taxon>
        <taxon>Fungi incertae sedis</taxon>
        <taxon>Zoopagomycota</taxon>
        <taxon>Kickxellomycotina</taxon>
        <taxon>Kickxellomycetes</taxon>
        <taxon>Kickxellales</taxon>
        <taxon>Kickxellaceae</taxon>
        <taxon>Coemansia</taxon>
    </lineage>
</organism>
<protein>
    <submittedName>
        <fullName evidence="1">Uncharacterized protein</fullName>
    </submittedName>
</protein>
<proteinExistence type="predicted"/>